<dbReference type="eggNOG" id="ENOG5033GAT">
    <property type="taxonomic scope" value="Bacteria"/>
</dbReference>
<protein>
    <submittedName>
        <fullName evidence="2">PilM protein, putative</fullName>
    </submittedName>
</protein>
<sequence>MKTLAALFTLLGVLAMVTPETLLPTHSNESQARAVAVNFGVYRNAVNEYVLANPSAAGGIPISISLLDLPSGWKSMRAWTNRPDGGNLYVWGPVKEGEAAEIMKLFMNSYAVGIKRNGSLVNTHGTGIALPAFIPNGNIVSVITP</sequence>
<dbReference type="AlphaFoldDB" id="C6BT50"/>
<dbReference type="EMBL" id="CP001649">
    <property type="protein sequence ID" value="ACS79754.1"/>
    <property type="molecule type" value="Genomic_DNA"/>
</dbReference>
<organism evidence="2 3">
    <name type="scientific">Maridesulfovibrio salexigens (strain ATCC 14822 / DSM 2638 / NCIMB 8403 / VKM B-1763)</name>
    <name type="common">Desulfovibrio salexigens</name>
    <dbReference type="NCBI Taxonomy" id="526222"/>
    <lineage>
        <taxon>Bacteria</taxon>
        <taxon>Pseudomonadati</taxon>
        <taxon>Thermodesulfobacteriota</taxon>
        <taxon>Desulfovibrionia</taxon>
        <taxon>Desulfovibrionales</taxon>
        <taxon>Desulfovibrionaceae</taxon>
        <taxon>Maridesulfovibrio</taxon>
    </lineage>
</organism>
<evidence type="ECO:0000313" key="3">
    <source>
        <dbReference type="Proteomes" id="UP000002601"/>
    </source>
</evidence>
<dbReference type="HOGENOM" id="CLU_144873_0_0_7"/>
<dbReference type="Proteomes" id="UP000002601">
    <property type="component" value="Chromosome"/>
</dbReference>
<evidence type="ECO:0000256" key="1">
    <source>
        <dbReference type="SAM" id="SignalP"/>
    </source>
</evidence>
<dbReference type="OrthoDB" id="5456316at2"/>
<dbReference type="RefSeq" id="WP_015851570.1">
    <property type="nucleotide sequence ID" value="NC_012881.1"/>
</dbReference>
<accession>C6BT50</accession>
<gene>
    <name evidence="2" type="ordered locus">Desal_1692</name>
</gene>
<dbReference type="STRING" id="526222.Desal_1692"/>
<dbReference type="Gene3D" id="6.20.120.30">
    <property type="entry name" value="PilM protein, C-terminal domain"/>
    <property type="match status" value="1"/>
</dbReference>
<proteinExistence type="predicted"/>
<name>C6BT50_MARSD</name>
<dbReference type="Pfam" id="PF07419">
    <property type="entry name" value="PilM"/>
    <property type="match status" value="1"/>
</dbReference>
<keyword evidence="3" id="KW-1185">Reference proteome</keyword>
<reference evidence="2 3" key="1">
    <citation type="submission" date="2009-06" db="EMBL/GenBank/DDBJ databases">
        <title>Complete sequence of Desulfovibrio salexigens DSM 2638.</title>
        <authorList>
            <consortium name="US DOE Joint Genome Institute"/>
            <person name="Lucas S."/>
            <person name="Copeland A."/>
            <person name="Lapidus A."/>
            <person name="Glavina del Rio T."/>
            <person name="Tice H."/>
            <person name="Bruce D."/>
            <person name="Goodwin L."/>
            <person name="Pitluck S."/>
            <person name="Munk A.C."/>
            <person name="Brettin T."/>
            <person name="Detter J.C."/>
            <person name="Han C."/>
            <person name="Tapia R."/>
            <person name="Larimer F."/>
            <person name="Land M."/>
            <person name="Hauser L."/>
            <person name="Kyrpides N."/>
            <person name="Anderson I."/>
            <person name="Wall J.D."/>
            <person name="Arkin A.P."/>
            <person name="Dehal P."/>
            <person name="Chivian D."/>
            <person name="Giles B."/>
            <person name="Hazen T.C."/>
        </authorList>
    </citation>
    <scope>NUCLEOTIDE SEQUENCE [LARGE SCALE GENOMIC DNA]</scope>
    <source>
        <strain evidence="3">ATCC 14822 / DSM 2638 / NCIMB 8403 / VKM B-1763</strain>
    </source>
</reference>
<dbReference type="KEGG" id="dsa:Desal_1692"/>
<dbReference type="InterPro" id="IPR041883">
    <property type="entry name" value="PilM_N-ter"/>
</dbReference>
<dbReference type="InterPro" id="IPR009987">
    <property type="entry name" value="IM_PilM"/>
</dbReference>
<keyword evidence="1" id="KW-0732">Signal</keyword>
<dbReference type="Gene3D" id="3.30.1300.90">
    <property type="entry name" value="PilM protein, N-terminal domain"/>
    <property type="match status" value="1"/>
</dbReference>
<dbReference type="InterPro" id="IPR041884">
    <property type="entry name" value="PilM_C-ter"/>
</dbReference>
<evidence type="ECO:0000313" key="2">
    <source>
        <dbReference type="EMBL" id="ACS79754.1"/>
    </source>
</evidence>
<feature type="chain" id="PRO_5013311228" evidence="1">
    <location>
        <begin position="16"/>
        <end position="145"/>
    </location>
</feature>
<feature type="signal peptide" evidence="1">
    <location>
        <begin position="1"/>
        <end position="15"/>
    </location>
</feature>